<comment type="caution">
    <text evidence="1">The sequence shown here is derived from an EMBL/GenBank/DDBJ whole genome shotgun (WGS) entry which is preliminary data.</text>
</comment>
<reference evidence="1 2" key="1">
    <citation type="journal article" date="2016" name="Nat. Commun.">
        <title>Thousands of microbial genomes shed light on interconnected biogeochemical processes in an aquifer system.</title>
        <authorList>
            <person name="Anantharaman K."/>
            <person name="Brown C.T."/>
            <person name="Hug L.A."/>
            <person name="Sharon I."/>
            <person name="Castelle C.J."/>
            <person name="Probst A.J."/>
            <person name="Thomas B.C."/>
            <person name="Singh A."/>
            <person name="Wilkins M.J."/>
            <person name="Karaoz U."/>
            <person name="Brodie E.L."/>
            <person name="Williams K.H."/>
            <person name="Hubbard S.S."/>
            <person name="Banfield J.F."/>
        </authorList>
    </citation>
    <scope>NUCLEOTIDE SEQUENCE [LARGE SCALE GENOMIC DNA]</scope>
</reference>
<dbReference type="AlphaFoldDB" id="A0A1G2C6Z3"/>
<evidence type="ECO:0000313" key="2">
    <source>
        <dbReference type="Proteomes" id="UP000176349"/>
    </source>
</evidence>
<protein>
    <recommendedName>
        <fullName evidence="3">Homing endonuclease LAGLIDADG domain-containing protein</fullName>
    </recommendedName>
</protein>
<dbReference type="EMBL" id="MHKV01000021">
    <property type="protein sequence ID" value="OGY97145.1"/>
    <property type="molecule type" value="Genomic_DNA"/>
</dbReference>
<sequence>MLRMAIRDKELIERVRDKLCLKNKVYCYSYQGKDGFKRQPQAVLIVRDLGALRRTIIPLFYKKLIGHKGKQFEAWIERIGNDPLVPESYKIIYRLHKTGFYNSDSRFS</sequence>
<dbReference type="Gene3D" id="3.10.28.10">
    <property type="entry name" value="Homing endonucleases"/>
    <property type="match status" value="1"/>
</dbReference>
<gene>
    <name evidence="1" type="ORF">A2128_01375</name>
</gene>
<name>A0A1G2C6Z3_9BACT</name>
<dbReference type="InterPro" id="IPR027434">
    <property type="entry name" value="Homing_endonucl"/>
</dbReference>
<organism evidence="1 2">
    <name type="scientific">Candidatus Liptonbacteria bacterium GWC1_60_9</name>
    <dbReference type="NCBI Taxonomy" id="1798645"/>
    <lineage>
        <taxon>Bacteria</taxon>
        <taxon>Candidatus Liptoniibacteriota</taxon>
    </lineage>
</organism>
<evidence type="ECO:0000313" key="1">
    <source>
        <dbReference type="EMBL" id="OGY97145.1"/>
    </source>
</evidence>
<dbReference type="Proteomes" id="UP000176349">
    <property type="component" value="Unassembled WGS sequence"/>
</dbReference>
<accession>A0A1G2C6Z3</accession>
<evidence type="ECO:0008006" key="3">
    <source>
        <dbReference type="Google" id="ProtNLM"/>
    </source>
</evidence>
<proteinExistence type="predicted"/>